<feature type="binding site" evidence="7">
    <location>
        <position position="428"/>
    </location>
    <ligand>
        <name>[4Fe-4S] cluster</name>
        <dbReference type="ChEBI" id="CHEBI:49883"/>
    </ligand>
</feature>
<feature type="binding site" evidence="7">
    <location>
        <position position="487"/>
    </location>
    <ligand>
        <name>[4Fe-4S] cluster</name>
        <dbReference type="ChEBI" id="CHEBI:49883"/>
    </ligand>
</feature>
<keyword evidence="6 7" id="KW-0315">Glutamine amidotransferase</keyword>
<comment type="catalytic activity">
    <reaction evidence="7 8">
        <text>5-phospho-beta-D-ribosylamine + L-glutamate + diphosphate = 5-phospho-alpha-D-ribose 1-diphosphate + L-glutamine + H2O</text>
        <dbReference type="Rhea" id="RHEA:14905"/>
        <dbReference type="ChEBI" id="CHEBI:15377"/>
        <dbReference type="ChEBI" id="CHEBI:29985"/>
        <dbReference type="ChEBI" id="CHEBI:33019"/>
        <dbReference type="ChEBI" id="CHEBI:58017"/>
        <dbReference type="ChEBI" id="CHEBI:58359"/>
        <dbReference type="ChEBI" id="CHEBI:58681"/>
        <dbReference type="EC" id="2.4.2.14"/>
    </reaction>
</comment>
<dbReference type="Pfam" id="PF00156">
    <property type="entry name" value="Pribosyltran"/>
    <property type="match status" value="1"/>
</dbReference>
<protein>
    <recommendedName>
        <fullName evidence="7">Amidophosphoribosyltransferase</fullName>
        <shortName evidence="7">ATase</shortName>
        <ecNumber evidence="7">2.4.2.14</ecNumber>
    </recommendedName>
    <alternativeName>
        <fullName evidence="7">Glutamine phosphoribosylpyrophosphate amidotransferase</fullName>
        <shortName evidence="7">GPATase</shortName>
    </alternativeName>
</protein>
<evidence type="ECO:0000256" key="4">
    <source>
        <dbReference type="ARBA" id="ARBA00022679"/>
    </source>
</evidence>
<feature type="binding site" evidence="7">
    <location>
        <position position="391"/>
    </location>
    <ligand>
        <name>Mg(2+)</name>
        <dbReference type="ChEBI" id="CHEBI:18420"/>
    </ligand>
</feature>
<dbReference type="InterPro" id="IPR005854">
    <property type="entry name" value="PurF"/>
</dbReference>
<dbReference type="SUPFAM" id="SSF56235">
    <property type="entry name" value="N-terminal nucleophile aminohydrolases (Ntn hydrolases)"/>
    <property type="match status" value="1"/>
</dbReference>
<evidence type="ECO:0000259" key="9">
    <source>
        <dbReference type="PROSITE" id="PS51278"/>
    </source>
</evidence>
<proteinExistence type="inferred from homology"/>
<dbReference type="NCBIfam" id="TIGR01134">
    <property type="entry name" value="purF"/>
    <property type="match status" value="1"/>
</dbReference>
<comment type="similarity">
    <text evidence="2 7 8">In the C-terminal section; belongs to the purine/pyrimidine phosphoribosyltransferase family.</text>
</comment>
<dbReference type="InterPro" id="IPR029055">
    <property type="entry name" value="Ntn_hydrolases_N"/>
</dbReference>
<dbReference type="Gene3D" id="3.60.20.10">
    <property type="entry name" value="Glutamine Phosphoribosylpyrophosphate, subunit 1, domain 1"/>
    <property type="match status" value="1"/>
</dbReference>
<keyword evidence="7" id="KW-0411">Iron-sulfur</keyword>
<feature type="binding site" evidence="7">
    <location>
        <position position="329"/>
    </location>
    <ligand>
        <name>Mg(2+)</name>
        <dbReference type="ChEBI" id="CHEBI:18420"/>
    </ligand>
</feature>
<keyword evidence="11" id="KW-1185">Reference proteome</keyword>
<organism evidence="10 11">
    <name type="scientific">Nguyenibacter vanlangensis</name>
    <dbReference type="NCBI Taxonomy" id="1216886"/>
    <lineage>
        <taxon>Bacteria</taxon>
        <taxon>Pseudomonadati</taxon>
        <taxon>Pseudomonadota</taxon>
        <taxon>Alphaproteobacteria</taxon>
        <taxon>Acetobacterales</taxon>
        <taxon>Acetobacteraceae</taxon>
        <taxon>Nguyenibacter</taxon>
    </lineage>
</organism>
<comment type="cofactor">
    <cofactor evidence="7">
        <name>[4Fe-4S] cluster</name>
        <dbReference type="ChEBI" id="CHEBI:49883"/>
    </cofactor>
    <text evidence="7">Binds 1 [4Fe-4S] cluster per subunit.</text>
</comment>
<keyword evidence="7" id="KW-0004">4Fe-4S</keyword>
<dbReference type="InterPro" id="IPR035584">
    <property type="entry name" value="PurF_N"/>
</dbReference>
<evidence type="ECO:0000256" key="7">
    <source>
        <dbReference type="HAMAP-Rule" id="MF_01931"/>
    </source>
</evidence>
<dbReference type="SUPFAM" id="SSF53271">
    <property type="entry name" value="PRTase-like"/>
    <property type="match status" value="1"/>
</dbReference>
<reference evidence="10 11" key="1">
    <citation type="submission" date="2024-04" db="EMBL/GenBank/DDBJ databases">
        <title>Complete genome sequence of Nguyenibacter vanlangesis HBCM-1154, a strain capable of nitrogen fixation, IAA production, and phosphorus solubilization isolated from sugarcane soil.</title>
        <authorList>
            <person name="MY HANH P."/>
        </authorList>
    </citation>
    <scope>NUCLEOTIDE SEQUENCE [LARGE SCALE GENOMIC DNA]</scope>
    <source>
        <strain evidence="10 11">HBCM 1154</strain>
    </source>
</reference>
<evidence type="ECO:0000256" key="2">
    <source>
        <dbReference type="ARBA" id="ARBA00010138"/>
    </source>
</evidence>
<evidence type="ECO:0000313" key="11">
    <source>
        <dbReference type="Proteomes" id="UP001449795"/>
    </source>
</evidence>
<dbReference type="CDD" id="cd06223">
    <property type="entry name" value="PRTases_typeI"/>
    <property type="match status" value="1"/>
</dbReference>
<accession>A0ABZ3DAB2</accession>
<dbReference type="Gene3D" id="3.40.50.2020">
    <property type="match status" value="1"/>
</dbReference>
<evidence type="ECO:0000256" key="3">
    <source>
        <dbReference type="ARBA" id="ARBA00022676"/>
    </source>
</evidence>
<dbReference type="EMBL" id="CP152276">
    <property type="protein sequence ID" value="XAE44703.1"/>
    <property type="molecule type" value="Genomic_DNA"/>
</dbReference>
<feature type="binding site" evidence="7">
    <location>
        <position position="392"/>
    </location>
    <ligand>
        <name>Mg(2+)</name>
        <dbReference type="ChEBI" id="CHEBI:18420"/>
    </ligand>
</feature>
<dbReference type="CDD" id="cd00715">
    <property type="entry name" value="GPATase_N"/>
    <property type="match status" value="1"/>
</dbReference>
<evidence type="ECO:0000256" key="6">
    <source>
        <dbReference type="ARBA" id="ARBA00022962"/>
    </source>
</evidence>
<feature type="domain" description="Glutamine amidotransferase type-2" evidence="9">
    <location>
        <begin position="41"/>
        <end position="266"/>
    </location>
</feature>
<dbReference type="PANTHER" id="PTHR11907">
    <property type="entry name" value="AMIDOPHOSPHORIBOSYLTRANSFERASE"/>
    <property type="match status" value="1"/>
</dbReference>
<dbReference type="Pfam" id="PF13522">
    <property type="entry name" value="GATase_6"/>
    <property type="match status" value="1"/>
</dbReference>
<keyword evidence="4 7" id="KW-0808">Transferase</keyword>
<dbReference type="InterPro" id="IPR029057">
    <property type="entry name" value="PRTase-like"/>
</dbReference>
<keyword evidence="3 7" id="KW-0328">Glycosyltransferase</keyword>
<keyword evidence="7" id="KW-0408">Iron</keyword>
<evidence type="ECO:0000256" key="5">
    <source>
        <dbReference type="ARBA" id="ARBA00022755"/>
    </source>
</evidence>
<dbReference type="EC" id="2.4.2.14" evidence="7"/>
<dbReference type="PIRSF" id="PIRSF000485">
    <property type="entry name" value="Amd_phspho_trans"/>
    <property type="match status" value="1"/>
</dbReference>
<keyword evidence="7" id="KW-0479">Metal-binding</keyword>
<dbReference type="RefSeq" id="WP_342629923.1">
    <property type="nucleotide sequence ID" value="NZ_CP152276.1"/>
</dbReference>
<feature type="binding site" evidence="7">
    <location>
        <position position="282"/>
    </location>
    <ligand>
        <name>[4Fe-4S] cluster</name>
        <dbReference type="ChEBI" id="CHEBI:49883"/>
    </ligand>
</feature>
<sequence>MPTRYPPQEDAAHDATHDATHDAGDAAYESWHDDDKPHEECGVFGVWNVNDASALTALGLHALQHRGQEATGIVSYDGARFHTHKGLGLVGDVFGDARVMTTLPGHRAVGHNRYATTGATLIRNVQPLFADFEFGGLAVAHNGNLTNAEALRRALVRRGCIFQSTTDSEVFIHLIAISLYSNVVDRLIDALKQVLGAYSLVALSRDALIGVRDPLGVRPLILGRIAGDNGAAPSWVLASETCALDIVGAEFVRDVEPGEIVIIDNDGVRSVKPFGAQEPRFCVFEYIYFARPDSVLDGKPVYEARKRIGMELARESAVEADVIVPVPDSGVPSAMGYAAASGIPFELGIIRNHYVGRTFIEPTDQIRHLGVKLKHSTNRPVLDGKRVVLVDDSIVRGTTSRKIVDMVRAAGAREVHMRISSPPTTHSCFYGIDTPERSKLLAAQHDLKEMAELIGVDSLAFISFDGLYRALGHADRKAAEGRYCDACFTGDYPIRLVDQEEAEAGAGTGTGATTGATLPGAA</sequence>
<dbReference type="HAMAP" id="MF_01931">
    <property type="entry name" value="PurF"/>
    <property type="match status" value="1"/>
</dbReference>
<dbReference type="InterPro" id="IPR000836">
    <property type="entry name" value="PRTase_dom"/>
</dbReference>
<comment type="pathway">
    <text evidence="1 7 8">Purine metabolism; IMP biosynthesis via de novo pathway; N(1)-(5-phospho-D-ribosyl)glycinamide from 5-phospho-alpha-D-ribose 1-diphosphate: step 1/2.</text>
</comment>
<keyword evidence="7" id="KW-0460">Magnesium</keyword>
<dbReference type="Proteomes" id="UP001449795">
    <property type="component" value="Chromosome"/>
</dbReference>
<evidence type="ECO:0000313" key="10">
    <source>
        <dbReference type="EMBL" id="XAE44703.1"/>
    </source>
</evidence>
<comment type="cofactor">
    <cofactor evidence="7">
        <name>Mg(2+)</name>
        <dbReference type="ChEBI" id="CHEBI:18420"/>
    </cofactor>
    <text evidence="7">Binds 1 Mg(2+) ion per subunit.</text>
</comment>
<feature type="binding site" evidence="7">
    <location>
        <position position="484"/>
    </location>
    <ligand>
        <name>[4Fe-4S] cluster</name>
        <dbReference type="ChEBI" id="CHEBI:49883"/>
    </ligand>
</feature>
<dbReference type="GO" id="GO:0004044">
    <property type="term" value="F:amidophosphoribosyltransferase activity"/>
    <property type="evidence" value="ECO:0007669"/>
    <property type="project" value="UniProtKB-EC"/>
</dbReference>
<evidence type="ECO:0000256" key="1">
    <source>
        <dbReference type="ARBA" id="ARBA00005209"/>
    </source>
</evidence>
<feature type="active site" description="Nucleophile" evidence="7">
    <location>
        <position position="41"/>
    </location>
</feature>
<evidence type="ECO:0000256" key="8">
    <source>
        <dbReference type="PIRNR" id="PIRNR000485"/>
    </source>
</evidence>
<gene>
    <name evidence="7 10" type="primary">purF</name>
    <name evidence="10" type="ORF">AAC691_09920</name>
</gene>
<dbReference type="InterPro" id="IPR017932">
    <property type="entry name" value="GATase_2_dom"/>
</dbReference>
<name>A0ABZ3DAB2_9PROT</name>
<keyword evidence="5 7" id="KW-0658">Purine biosynthesis</keyword>
<dbReference type="PROSITE" id="PS51278">
    <property type="entry name" value="GATASE_TYPE_2"/>
    <property type="match status" value="1"/>
</dbReference>
<comment type="function">
    <text evidence="7">Catalyzes the formation of phosphoribosylamine from phosphoribosylpyrophosphate (PRPP) and glutamine.</text>
</comment>